<feature type="domain" description="DUF4440" evidence="1">
    <location>
        <begin position="23"/>
        <end position="113"/>
    </location>
</feature>
<dbReference type="PIRSF" id="PIRSF029394">
    <property type="entry name" value="UCP029394"/>
    <property type="match status" value="1"/>
</dbReference>
<dbReference type="RefSeq" id="WP_076769134.1">
    <property type="nucleotide sequence ID" value="NZ_CP019445.1"/>
</dbReference>
<protein>
    <submittedName>
        <fullName evidence="2">DUF4440 domain-containing protein</fullName>
    </submittedName>
</protein>
<evidence type="ECO:0000313" key="2">
    <source>
        <dbReference type="EMBL" id="APZ04547.1"/>
    </source>
</evidence>
<dbReference type="InterPro" id="IPR032710">
    <property type="entry name" value="NTF2-like_dom_sf"/>
</dbReference>
<name>A0A807LBB1_9ENTR</name>
<dbReference type="AlphaFoldDB" id="A0A807LBB1"/>
<dbReference type="InterPro" id="IPR027843">
    <property type="entry name" value="DUF4440"/>
</dbReference>
<gene>
    <name evidence="2" type="ORF">BWI95_05495</name>
</gene>
<evidence type="ECO:0000313" key="3">
    <source>
        <dbReference type="Proteomes" id="UP000187148"/>
    </source>
</evidence>
<dbReference type="Gene3D" id="3.10.450.50">
    <property type="match status" value="1"/>
</dbReference>
<evidence type="ECO:0000259" key="1">
    <source>
        <dbReference type="Pfam" id="PF14534"/>
    </source>
</evidence>
<dbReference type="Pfam" id="PF14534">
    <property type="entry name" value="DUF4440"/>
    <property type="match status" value="1"/>
</dbReference>
<organism evidence="2 3">
    <name type="scientific">Kosakonia cowanii JCM 10956 = DSM 18146</name>
    <dbReference type="NCBI Taxonomy" id="1300165"/>
    <lineage>
        <taxon>Bacteria</taxon>
        <taxon>Pseudomonadati</taxon>
        <taxon>Pseudomonadota</taxon>
        <taxon>Gammaproteobacteria</taxon>
        <taxon>Enterobacterales</taxon>
        <taxon>Enterobacteriaceae</taxon>
        <taxon>Kosakonia</taxon>
    </lineage>
</organism>
<dbReference type="EMBL" id="CP019445">
    <property type="protein sequence ID" value="APZ04547.1"/>
    <property type="molecule type" value="Genomic_DNA"/>
</dbReference>
<dbReference type="Proteomes" id="UP000187148">
    <property type="component" value="Chromosome"/>
</dbReference>
<accession>A0A807LBB1</accession>
<keyword evidence="3" id="KW-1185">Reference proteome</keyword>
<dbReference type="KEGG" id="kco:BWI95_05495"/>
<proteinExistence type="predicted"/>
<sequence>MNIYTTEIIDAHIAIEAWLGRGEGDGAALMARFSDAFTMITPGGATLDKPALVNFFQAQRAARTGLSIRVDDVELLAEWESGAVLRYRETQQLPDQSAHQRWSTVVFEKDAGKLMWRHLHETALAG</sequence>
<dbReference type="InterPro" id="IPR016918">
    <property type="entry name" value="UCP029394"/>
</dbReference>
<dbReference type="SUPFAM" id="SSF54427">
    <property type="entry name" value="NTF2-like"/>
    <property type="match status" value="1"/>
</dbReference>
<reference evidence="2 3" key="1">
    <citation type="submission" date="2017-01" db="EMBL/GenBank/DDBJ databases">
        <authorList>
            <person name="Cao J.-M."/>
        </authorList>
    </citation>
    <scope>NUCLEOTIDE SEQUENCE [LARGE SCALE GENOMIC DNA]</scope>
    <source>
        <strain evidence="2 3">888-76</strain>
    </source>
</reference>